<proteinExistence type="predicted"/>
<organism evidence="1 2">
    <name type="scientific">Bacillus safensis</name>
    <dbReference type="NCBI Taxonomy" id="561879"/>
    <lineage>
        <taxon>Bacteria</taxon>
        <taxon>Bacillati</taxon>
        <taxon>Bacillota</taxon>
        <taxon>Bacilli</taxon>
        <taxon>Bacillales</taxon>
        <taxon>Bacillaceae</taxon>
        <taxon>Bacillus</taxon>
    </lineage>
</organism>
<sequence>MTISEVTFSNINLLDTSLKAITLEFQNNFDALKIINKFKKNPISMNFKVFFFIRKKYAN</sequence>
<name>A0A5S9MEG4_BACIA</name>
<evidence type="ECO:0000313" key="1">
    <source>
        <dbReference type="EMBL" id="BBP91002.1"/>
    </source>
</evidence>
<reference evidence="1 2" key="1">
    <citation type="submission" date="2019-12" db="EMBL/GenBank/DDBJ databases">
        <title>Full genome sequence of a Bacillus safensis strain isolated from commercially available natto in Indonesia.</title>
        <authorList>
            <person name="Yoshida M."/>
            <person name="Uomi M."/>
            <person name="Waturangi D."/>
            <person name="Ekaputri J.J."/>
            <person name="Setiamarga D.H.E."/>
        </authorList>
    </citation>
    <scope>NUCLEOTIDE SEQUENCE [LARGE SCALE GENOMIC DNA]</scope>
    <source>
        <strain evidence="1 2">IDN1</strain>
    </source>
</reference>
<accession>A0A5S9MEG4</accession>
<dbReference type="EMBL" id="AP021906">
    <property type="protein sequence ID" value="BBP91002.1"/>
    <property type="molecule type" value="Genomic_DNA"/>
</dbReference>
<protein>
    <submittedName>
        <fullName evidence="1">Uncharacterized protein</fullName>
    </submittedName>
</protein>
<gene>
    <name evidence="1" type="ORF">BsIDN1_46200</name>
</gene>
<evidence type="ECO:0000313" key="2">
    <source>
        <dbReference type="Proteomes" id="UP000464658"/>
    </source>
</evidence>
<dbReference type="AlphaFoldDB" id="A0A5S9MEG4"/>
<dbReference type="Proteomes" id="UP000464658">
    <property type="component" value="Chromosome"/>
</dbReference>